<organism evidence="14">
    <name type="scientific">Selaginella moellendorffii</name>
    <name type="common">Spikemoss</name>
    <dbReference type="NCBI Taxonomy" id="88036"/>
    <lineage>
        <taxon>Eukaryota</taxon>
        <taxon>Viridiplantae</taxon>
        <taxon>Streptophyta</taxon>
        <taxon>Embryophyta</taxon>
        <taxon>Tracheophyta</taxon>
        <taxon>Lycopodiopsida</taxon>
        <taxon>Selaginellales</taxon>
        <taxon>Selaginellaceae</taxon>
        <taxon>Selaginella</taxon>
    </lineage>
</organism>
<keyword evidence="7" id="KW-0067">ATP-binding</keyword>
<evidence type="ECO:0000256" key="4">
    <source>
        <dbReference type="ARBA" id="ARBA00022692"/>
    </source>
</evidence>
<keyword evidence="14" id="KW-1185">Reference proteome</keyword>
<evidence type="ECO:0000256" key="6">
    <source>
        <dbReference type="ARBA" id="ARBA00022741"/>
    </source>
</evidence>
<evidence type="ECO:0000256" key="8">
    <source>
        <dbReference type="ARBA" id="ARBA00022989"/>
    </source>
</evidence>
<sequence length="624" mass="68085">MLEQDLSALVAFRNATDASNLLGWSTQRDPCSWQGITCINATIGSSNGSVSEIRERVFKINLPGVGISGAVPAGVLGSLDELTVLSLRSNLLSGPLPGDLIKCRKLRSLVLQRNRFTGPITWDFQSWPRLVRVDLSYNTLNGSLPQSLEGLPRIKIFLVQNNSFTGKIPAIQRGSSIVDFSVANNSLSGQIPQTLAQLPPQDFSGNLDLCGRPLGFVCSAPVSPEPTPSRPAAPTQTKPGRRLSLGAILALVIGDVAFLAVLTTLFMLCYWHKQHKREISAASARSPKPKAEVSSSDDFTREFSSSDKSAEAQAGQLVFLKTSKNNFSLEDLLRASAEMMGQGSLGTSYRAVLEDGQMVAVKRIKGVELGSKEFEKRMAVFGEIEHQNLHVPRAYYFSKTEKLVVTEFIPMGSLAAQLHGGETQQSISLDWSMRLRIALGAARGIACLHESLGGQVVHGDIKSSNILLSRSMEARVADYGIAQMLGPGSESALGPVGYRAPELSATRKLTQQSDVYAFGVVLLEILTGKAPWRSNHSGEMLDLPRWVQSVVREEWTEEVFDQGILRFSEEEMVEMLQIALVCVATLPGDRPKMRNVVKMIEDVRNWGTGGEELSSEELKSMDRP</sequence>
<keyword evidence="5" id="KW-0677">Repeat</keyword>
<comment type="subcellular location">
    <subcellularLocation>
        <location evidence="1">Membrane</location>
    </subcellularLocation>
</comment>
<dbReference type="InterPro" id="IPR001611">
    <property type="entry name" value="Leu-rich_rpt"/>
</dbReference>
<name>D8R340_SELML</name>
<keyword evidence="6" id="KW-0547">Nucleotide-binding</keyword>
<dbReference type="InterPro" id="IPR001245">
    <property type="entry name" value="Ser-Thr/Tyr_kinase_cat_dom"/>
</dbReference>
<evidence type="ECO:0000256" key="3">
    <source>
        <dbReference type="ARBA" id="ARBA00022614"/>
    </source>
</evidence>
<dbReference type="Pfam" id="PF07714">
    <property type="entry name" value="PK_Tyr_Ser-Thr"/>
    <property type="match status" value="1"/>
</dbReference>
<dbReference type="SMART" id="SM00220">
    <property type="entry name" value="S_TKc"/>
    <property type="match status" value="1"/>
</dbReference>
<dbReference type="InterPro" id="IPR011009">
    <property type="entry name" value="Kinase-like_dom_sf"/>
</dbReference>
<proteinExistence type="inferred from homology"/>
<keyword evidence="4 11" id="KW-0812">Transmembrane</keyword>
<accession>D8R340</accession>
<evidence type="ECO:0000256" key="1">
    <source>
        <dbReference type="ARBA" id="ARBA00004370"/>
    </source>
</evidence>
<evidence type="ECO:0000256" key="7">
    <source>
        <dbReference type="ARBA" id="ARBA00022840"/>
    </source>
</evidence>
<evidence type="ECO:0000256" key="2">
    <source>
        <dbReference type="ARBA" id="ARBA00008684"/>
    </source>
</evidence>
<dbReference type="InterPro" id="IPR013210">
    <property type="entry name" value="LRR_N_plant-typ"/>
</dbReference>
<evidence type="ECO:0000259" key="12">
    <source>
        <dbReference type="PROSITE" id="PS50011"/>
    </source>
</evidence>
<dbReference type="InterPro" id="IPR050994">
    <property type="entry name" value="At_inactive_RLKs"/>
</dbReference>
<dbReference type="OrthoDB" id="1890790at2759"/>
<dbReference type="PANTHER" id="PTHR48010">
    <property type="entry name" value="OS05G0588300 PROTEIN"/>
    <property type="match status" value="1"/>
</dbReference>
<feature type="transmembrane region" description="Helical" evidence="11">
    <location>
        <begin position="245"/>
        <end position="271"/>
    </location>
</feature>
<dbReference type="KEGG" id="smo:SELMODRAFT_83924"/>
<dbReference type="Proteomes" id="UP000001514">
    <property type="component" value="Unassembled WGS sequence"/>
</dbReference>
<dbReference type="PROSITE" id="PS00108">
    <property type="entry name" value="PROTEIN_KINASE_ST"/>
    <property type="match status" value="1"/>
</dbReference>
<reference evidence="13 14" key="1">
    <citation type="journal article" date="2011" name="Science">
        <title>The Selaginella genome identifies genetic changes associated with the evolution of vascular plants.</title>
        <authorList>
            <person name="Banks J.A."/>
            <person name="Nishiyama T."/>
            <person name="Hasebe M."/>
            <person name="Bowman J.L."/>
            <person name="Gribskov M."/>
            <person name="dePamphilis C."/>
            <person name="Albert V.A."/>
            <person name="Aono N."/>
            <person name="Aoyama T."/>
            <person name="Ambrose B.A."/>
            <person name="Ashton N.W."/>
            <person name="Axtell M.J."/>
            <person name="Barker E."/>
            <person name="Barker M.S."/>
            <person name="Bennetzen J.L."/>
            <person name="Bonawitz N.D."/>
            <person name="Chapple C."/>
            <person name="Cheng C."/>
            <person name="Correa L.G."/>
            <person name="Dacre M."/>
            <person name="DeBarry J."/>
            <person name="Dreyer I."/>
            <person name="Elias M."/>
            <person name="Engstrom E.M."/>
            <person name="Estelle M."/>
            <person name="Feng L."/>
            <person name="Finet C."/>
            <person name="Floyd S.K."/>
            <person name="Frommer W.B."/>
            <person name="Fujita T."/>
            <person name="Gramzow L."/>
            <person name="Gutensohn M."/>
            <person name="Harholt J."/>
            <person name="Hattori M."/>
            <person name="Heyl A."/>
            <person name="Hirai T."/>
            <person name="Hiwatashi Y."/>
            <person name="Ishikawa M."/>
            <person name="Iwata M."/>
            <person name="Karol K.G."/>
            <person name="Koehler B."/>
            <person name="Kolukisaoglu U."/>
            <person name="Kubo M."/>
            <person name="Kurata T."/>
            <person name="Lalonde S."/>
            <person name="Li K."/>
            <person name="Li Y."/>
            <person name="Litt A."/>
            <person name="Lyons E."/>
            <person name="Manning G."/>
            <person name="Maruyama T."/>
            <person name="Michael T.P."/>
            <person name="Mikami K."/>
            <person name="Miyazaki S."/>
            <person name="Morinaga S."/>
            <person name="Murata T."/>
            <person name="Mueller-Roeber B."/>
            <person name="Nelson D.R."/>
            <person name="Obara M."/>
            <person name="Oguri Y."/>
            <person name="Olmstead R.G."/>
            <person name="Onodera N."/>
            <person name="Petersen B.L."/>
            <person name="Pils B."/>
            <person name="Prigge M."/>
            <person name="Rensing S.A."/>
            <person name="Riano-Pachon D.M."/>
            <person name="Roberts A.W."/>
            <person name="Sato Y."/>
            <person name="Scheller H.V."/>
            <person name="Schulz B."/>
            <person name="Schulz C."/>
            <person name="Shakirov E.V."/>
            <person name="Shibagaki N."/>
            <person name="Shinohara N."/>
            <person name="Shippen D.E."/>
            <person name="Soerensen I."/>
            <person name="Sotooka R."/>
            <person name="Sugimoto N."/>
            <person name="Sugita M."/>
            <person name="Sumikawa N."/>
            <person name="Tanurdzic M."/>
            <person name="Theissen G."/>
            <person name="Ulvskov P."/>
            <person name="Wakazuki S."/>
            <person name="Weng J.K."/>
            <person name="Willats W.W."/>
            <person name="Wipf D."/>
            <person name="Wolf P.G."/>
            <person name="Yang L."/>
            <person name="Zimmer A.D."/>
            <person name="Zhu Q."/>
            <person name="Mitros T."/>
            <person name="Hellsten U."/>
            <person name="Loque D."/>
            <person name="Otillar R."/>
            <person name="Salamov A."/>
            <person name="Schmutz J."/>
            <person name="Shapiro H."/>
            <person name="Lindquist E."/>
            <person name="Lucas S."/>
            <person name="Rokhsar D."/>
            <person name="Grigoriev I.V."/>
        </authorList>
    </citation>
    <scope>NUCLEOTIDE SEQUENCE [LARGE SCALE GENOMIC DNA]</scope>
</reference>
<dbReference type="AlphaFoldDB" id="D8R340"/>
<evidence type="ECO:0000256" key="10">
    <source>
        <dbReference type="SAM" id="MobiDB-lite"/>
    </source>
</evidence>
<dbReference type="FunFam" id="1.10.510.10:FF:000095">
    <property type="entry name" value="protein STRUBBELIG-RECEPTOR FAMILY 8"/>
    <property type="match status" value="1"/>
</dbReference>
<comment type="similarity">
    <text evidence="2">Belongs to the protein kinase superfamily. Ser/Thr protein kinase family.</text>
</comment>
<keyword evidence="3" id="KW-0433">Leucine-rich repeat</keyword>
<evidence type="ECO:0000313" key="13">
    <source>
        <dbReference type="EMBL" id="EFJ32877.1"/>
    </source>
</evidence>
<dbReference type="eggNOG" id="ENOG502QT13">
    <property type="taxonomic scope" value="Eukaryota"/>
</dbReference>
<dbReference type="PANTHER" id="PTHR48010:SF76">
    <property type="entry name" value="INACTIVE RECEPTOR KINASE RLK902-RELATED"/>
    <property type="match status" value="1"/>
</dbReference>
<dbReference type="InterPro" id="IPR000719">
    <property type="entry name" value="Prot_kinase_dom"/>
</dbReference>
<dbReference type="PROSITE" id="PS50011">
    <property type="entry name" value="PROTEIN_KINASE_DOM"/>
    <property type="match status" value="1"/>
</dbReference>
<dbReference type="GO" id="GO:0004672">
    <property type="term" value="F:protein kinase activity"/>
    <property type="evidence" value="ECO:0007669"/>
    <property type="project" value="InterPro"/>
</dbReference>
<dbReference type="Gene3D" id="3.80.10.10">
    <property type="entry name" value="Ribonuclease Inhibitor"/>
    <property type="match status" value="2"/>
</dbReference>
<feature type="compositionally biased region" description="Basic and acidic residues" evidence="10">
    <location>
        <begin position="298"/>
        <end position="307"/>
    </location>
</feature>
<dbReference type="InParanoid" id="D8R340"/>
<dbReference type="Gene3D" id="1.10.510.10">
    <property type="entry name" value="Transferase(Phosphotransferase) domain 1"/>
    <property type="match status" value="1"/>
</dbReference>
<dbReference type="FunFam" id="3.30.200.20:FF:000307">
    <property type="entry name" value="pollen receptor-like kinase 1"/>
    <property type="match status" value="1"/>
</dbReference>
<dbReference type="HOGENOM" id="CLU_000288_92_6_1"/>
<dbReference type="InterPro" id="IPR032675">
    <property type="entry name" value="LRR_dom_sf"/>
</dbReference>
<protein>
    <recommendedName>
        <fullName evidence="12">Protein kinase domain-containing protein</fullName>
    </recommendedName>
</protein>
<evidence type="ECO:0000313" key="14">
    <source>
        <dbReference type="Proteomes" id="UP000001514"/>
    </source>
</evidence>
<dbReference type="Gramene" id="EFJ32877">
    <property type="protein sequence ID" value="EFJ32877"/>
    <property type="gene ID" value="SELMODRAFT_83924"/>
</dbReference>
<gene>
    <name evidence="13" type="ORF">SELMODRAFT_83924</name>
</gene>
<dbReference type="Gene3D" id="3.30.200.20">
    <property type="entry name" value="Phosphorylase Kinase, domain 1"/>
    <property type="match status" value="1"/>
</dbReference>
<dbReference type="SUPFAM" id="SSF52058">
    <property type="entry name" value="L domain-like"/>
    <property type="match status" value="1"/>
</dbReference>
<evidence type="ECO:0000256" key="5">
    <source>
        <dbReference type="ARBA" id="ARBA00022737"/>
    </source>
</evidence>
<feature type="domain" description="Protein kinase" evidence="12">
    <location>
        <begin position="334"/>
        <end position="607"/>
    </location>
</feature>
<evidence type="ECO:0000256" key="11">
    <source>
        <dbReference type="SAM" id="Phobius"/>
    </source>
</evidence>
<dbReference type="Pfam" id="PF08263">
    <property type="entry name" value="LRRNT_2"/>
    <property type="match status" value="1"/>
</dbReference>
<dbReference type="EMBL" id="GL377571">
    <property type="protein sequence ID" value="EFJ32877.1"/>
    <property type="molecule type" value="Genomic_DNA"/>
</dbReference>
<feature type="region of interest" description="Disordered" evidence="10">
    <location>
        <begin position="280"/>
        <end position="307"/>
    </location>
</feature>
<dbReference type="InterPro" id="IPR008271">
    <property type="entry name" value="Ser/Thr_kinase_AS"/>
</dbReference>
<dbReference type="GO" id="GO:0016020">
    <property type="term" value="C:membrane"/>
    <property type="evidence" value="ECO:0007669"/>
    <property type="project" value="UniProtKB-SubCell"/>
</dbReference>
<dbReference type="GO" id="GO:0005524">
    <property type="term" value="F:ATP binding"/>
    <property type="evidence" value="ECO:0007669"/>
    <property type="project" value="UniProtKB-KW"/>
</dbReference>
<keyword evidence="9 11" id="KW-0472">Membrane</keyword>
<keyword evidence="8 11" id="KW-1133">Transmembrane helix</keyword>
<dbReference type="Pfam" id="PF00560">
    <property type="entry name" value="LRR_1"/>
    <property type="match status" value="1"/>
</dbReference>
<dbReference type="SUPFAM" id="SSF56112">
    <property type="entry name" value="Protein kinase-like (PK-like)"/>
    <property type="match status" value="1"/>
</dbReference>
<evidence type="ECO:0000256" key="9">
    <source>
        <dbReference type="ARBA" id="ARBA00023136"/>
    </source>
</evidence>